<comment type="caution">
    <text evidence="2">The sequence shown here is derived from an EMBL/GenBank/DDBJ whole genome shotgun (WGS) entry which is preliminary data.</text>
</comment>
<evidence type="ECO:0000256" key="1">
    <source>
        <dbReference type="SAM" id="MobiDB-lite"/>
    </source>
</evidence>
<proteinExistence type="predicted"/>
<sequence length="86" mass="9904">MKLTSAQVKALIENEHGDFKAFKKALQEEVLIDVVKEKGRFNEIINYLVEEEANSILLKSVPKPQRKEKALTEEQKNLSETKGEYK</sequence>
<protein>
    <submittedName>
        <fullName evidence="2">Uncharacterized protein</fullName>
    </submittedName>
</protein>
<dbReference type="Proteomes" id="UP000249579">
    <property type="component" value="Plasmid pZKMB2"/>
</dbReference>
<organism evidence="2 3">
    <name type="scientific">Macrococcoides bohemicum</name>
    <dbReference type="NCBI Taxonomy" id="1903056"/>
    <lineage>
        <taxon>Bacteria</taxon>
        <taxon>Bacillati</taxon>
        <taxon>Bacillota</taxon>
        <taxon>Bacilli</taxon>
        <taxon>Bacillales</taxon>
        <taxon>Staphylococcaceae</taxon>
        <taxon>Macrococcoides</taxon>
    </lineage>
</organism>
<feature type="compositionally biased region" description="Basic and acidic residues" evidence="1">
    <location>
        <begin position="65"/>
        <end position="86"/>
    </location>
</feature>
<geneLocation type="plasmid" evidence="3">
    <name>pzkmb2</name>
</geneLocation>
<reference evidence="2 3" key="1">
    <citation type="journal article" date="2018" name="Front. Microbiol.">
        <title>Description and Comparative Genomics of Macrococcus caseolyticus subsp. hominis subsp. nov., Macrococcus goetzii sp. nov., Macrococcus epidermidis sp. nov., and Macrococcus bohemicus sp. nov., Novel Macrococci From Human Clinical Material With Virulence Potential and Suspected Uptake of Foreign DNA by Natural Transformation.</title>
        <authorList>
            <person name="Maslanova I."/>
            <person name="Wertheimer Z."/>
            <person name="Sedlacek I."/>
            <person name="Svec P."/>
            <person name="Indrakova A."/>
            <person name="Kovarovic V."/>
            <person name="Schumann P."/>
            <person name="Sproer C."/>
            <person name="Kralova S."/>
            <person name="Sedo O."/>
            <person name="Kristofova L."/>
            <person name="Vrbovska V."/>
            <person name="Fuzik T."/>
            <person name="Petras P."/>
            <person name="Zdrahal Z."/>
            <person name="Ruzickova V."/>
            <person name="Doskar J."/>
            <person name="Pantucek R."/>
        </authorList>
    </citation>
    <scope>NUCLEOTIDE SEQUENCE [LARGE SCALE GENOMIC DNA]</scope>
    <source>
        <strain evidence="2 3">03/115</strain>
        <plasmid evidence="2">pZKMB2</plasmid>
    </source>
</reference>
<dbReference type="RefSeq" id="WP_111744452.1">
    <property type="nucleotide sequence ID" value="NZ_CM009973.1"/>
</dbReference>
<dbReference type="EMBL" id="PZJG01000031">
    <property type="protein sequence ID" value="RAK47653.1"/>
    <property type="molecule type" value="Genomic_DNA"/>
</dbReference>
<dbReference type="AlphaFoldDB" id="A0A327ZZ68"/>
<evidence type="ECO:0000313" key="2">
    <source>
        <dbReference type="EMBL" id="RAK47653.1"/>
    </source>
</evidence>
<gene>
    <name evidence="2" type="ORF">BHX94_12405</name>
</gene>
<accession>A0A327ZZ68</accession>
<evidence type="ECO:0000313" key="3">
    <source>
        <dbReference type="Proteomes" id="UP000249579"/>
    </source>
</evidence>
<keyword evidence="2" id="KW-0614">Plasmid</keyword>
<feature type="region of interest" description="Disordered" evidence="1">
    <location>
        <begin position="63"/>
        <end position="86"/>
    </location>
</feature>
<name>A0A327ZZ68_9STAP</name>